<feature type="transmembrane region" description="Helical" evidence="7">
    <location>
        <begin position="95"/>
        <end position="112"/>
    </location>
</feature>
<keyword evidence="3 7" id="KW-0812">Transmembrane</keyword>
<evidence type="ECO:0000259" key="8">
    <source>
        <dbReference type="Pfam" id="PF01694"/>
    </source>
</evidence>
<evidence type="ECO:0000256" key="7">
    <source>
        <dbReference type="SAM" id="Phobius"/>
    </source>
</evidence>
<gene>
    <name evidence="9" type="ORF">AT15_07150</name>
</gene>
<dbReference type="GO" id="GO:0016020">
    <property type="term" value="C:membrane"/>
    <property type="evidence" value="ECO:0007669"/>
    <property type="project" value="UniProtKB-SubCell"/>
</dbReference>
<evidence type="ECO:0000256" key="6">
    <source>
        <dbReference type="ARBA" id="ARBA00023136"/>
    </source>
</evidence>
<keyword evidence="6 7" id="KW-0472">Membrane</keyword>
<dbReference type="InterPro" id="IPR022764">
    <property type="entry name" value="Peptidase_S54_rhomboid_dom"/>
</dbReference>
<dbReference type="Proteomes" id="UP000077339">
    <property type="component" value="Unassembled WGS sequence"/>
</dbReference>
<evidence type="ECO:0000256" key="5">
    <source>
        <dbReference type="ARBA" id="ARBA00022989"/>
    </source>
</evidence>
<keyword evidence="5 7" id="KW-1133">Transmembrane helix</keyword>
<feature type="transmembrane region" description="Helical" evidence="7">
    <location>
        <begin position="118"/>
        <end position="136"/>
    </location>
</feature>
<name>A0A182C720_9BACT</name>
<evidence type="ECO:0000313" key="10">
    <source>
        <dbReference type="Proteomes" id="UP000077339"/>
    </source>
</evidence>
<evidence type="ECO:0000256" key="2">
    <source>
        <dbReference type="ARBA" id="ARBA00009045"/>
    </source>
</evidence>
<feature type="transmembrane region" description="Helical" evidence="7">
    <location>
        <begin position="148"/>
        <end position="166"/>
    </location>
</feature>
<protein>
    <submittedName>
        <fullName evidence="9">Protease</fullName>
    </submittedName>
</protein>
<feature type="transmembrane region" description="Helical" evidence="7">
    <location>
        <begin position="6"/>
        <end position="26"/>
    </location>
</feature>
<sequence length="283" mass="31906">MRRVPPVTLTLISINIAVYFFSFIFSMSRPQIGDVYTLLLYYGGVSRSALSSGLVYTPVTALFLHGNMWHILFNMYALYQLGFIVEGLFGRSKFIVLYFLSGIVGNLTAIAFTPYITIGSSSAIFGLVGVLFILGFKKDTPVMLRSVTGFSLLPIILLNLFFGLAIPNISNAAHIGGLLAGMLLGWFIPPQYAVIKRRPFIKVKEKSPGEIAQEILIKYMPILNALKKGGDEDELSERTIQVAQLRKELSELRDYELAQKVLWKLYERDLITQEEFEKLRKFL</sequence>
<feature type="transmembrane region" description="Helical" evidence="7">
    <location>
        <begin position="38"/>
        <end position="56"/>
    </location>
</feature>
<dbReference type="InterPro" id="IPR050925">
    <property type="entry name" value="Rhomboid_protease_S54"/>
</dbReference>
<feature type="transmembrane region" description="Helical" evidence="7">
    <location>
        <begin position="68"/>
        <end position="88"/>
    </location>
</feature>
<dbReference type="PANTHER" id="PTHR43731">
    <property type="entry name" value="RHOMBOID PROTEASE"/>
    <property type="match status" value="1"/>
</dbReference>
<evidence type="ECO:0000313" key="9">
    <source>
        <dbReference type="EMBL" id="OAA31265.1"/>
    </source>
</evidence>
<feature type="domain" description="Peptidase S54 rhomboid" evidence="8">
    <location>
        <begin position="55"/>
        <end position="188"/>
    </location>
</feature>
<dbReference type="STRING" id="1453497.AT15_07150"/>
<organism evidence="9 10">
    <name type="scientific">Kosmotoga arenicorallina S304</name>
    <dbReference type="NCBI Taxonomy" id="1453497"/>
    <lineage>
        <taxon>Bacteria</taxon>
        <taxon>Thermotogati</taxon>
        <taxon>Thermotogota</taxon>
        <taxon>Thermotogae</taxon>
        <taxon>Kosmotogales</taxon>
        <taxon>Kosmotogaceae</taxon>
        <taxon>Kosmotoga</taxon>
    </lineage>
</organism>
<keyword evidence="10" id="KW-1185">Reference proteome</keyword>
<comment type="caution">
    <text evidence="9">The sequence shown here is derived from an EMBL/GenBank/DDBJ whole genome shotgun (WGS) entry which is preliminary data.</text>
</comment>
<feature type="transmembrane region" description="Helical" evidence="7">
    <location>
        <begin position="172"/>
        <end position="195"/>
    </location>
</feature>
<dbReference type="RefSeq" id="WP_068346262.1">
    <property type="nucleotide sequence ID" value="NZ_JFHK01000004.1"/>
</dbReference>
<keyword evidence="4" id="KW-0378">Hydrolase</keyword>
<dbReference type="AlphaFoldDB" id="A0A182C720"/>
<evidence type="ECO:0000256" key="1">
    <source>
        <dbReference type="ARBA" id="ARBA00004141"/>
    </source>
</evidence>
<proteinExistence type="inferred from homology"/>
<dbReference type="Gene3D" id="1.20.1540.10">
    <property type="entry name" value="Rhomboid-like"/>
    <property type="match status" value="1"/>
</dbReference>
<dbReference type="Pfam" id="PF01694">
    <property type="entry name" value="Rhomboid"/>
    <property type="match status" value="1"/>
</dbReference>
<dbReference type="GO" id="GO:0004252">
    <property type="term" value="F:serine-type endopeptidase activity"/>
    <property type="evidence" value="ECO:0007669"/>
    <property type="project" value="InterPro"/>
</dbReference>
<keyword evidence="9" id="KW-0645">Protease</keyword>
<evidence type="ECO:0000256" key="4">
    <source>
        <dbReference type="ARBA" id="ARBA00022801"/>
    </source>
</evidence>
<dbReference type="EMBL" id="JFHK01000004">
    <property type="protein sequence ID" value="OAA31265.1"/>
    <property type="molecule type" value="Genomic_DNA"/>
</dbReference>
<dbReference type="OrthoDB" id="9813074at2"/>
<evidence type="ECO:0000256" key="3">
    <source>
        <dbReference type="ARBA" id="ARBA00022692"/>
    </source>
</evidence>
<comment type="subcellular location">
    <subcellularLocation>
        <location evidence="1">Membrane</location>
        <topology evidence="1">Multi-pass membrane protein</topology>
    </subcellularLocation>
</comment>
<dbReference type="InterPro" id="IPR035952">
    <property type="entry name" value="Rhomboid-like_sf"/>
</dbReference>
<dbReference type="PATRIC" id="fig|1453497.3.peg.1424"/>
<reference evidence="9 10" key="1">
    <citation type="submission" date="2014-02" db="EMBL/GenBank/DDBJ databases">
        <title>Kosmotoga genome sequencing.</title>
        <authorList>
            <person name="Pollo S.M."/>
            <person name="Charchuk R."/>
            <person name="Nesbo C.L."/>
        </authorList>
    </citation>
    <scope>NUCLEOTIDE SEQUENCE [LARGE SCALE GENOMIC DNA]</scope>
    <source>
        <strain evidence="9 10">S304</strain>
    </source>
</reference>
<dbReference type="GO" id="GO:0006508">
    <property type="term" value="P:proteolysis"/>
    <property type="evidence" value="ECO:0007669"/>
    <property type="project" value="UniProtKB-KW"/>
</dbReference>
<accession>A0A182C720</accession>
<dbReference type="SUPFAM" id="SSF144091">
    <property type="entry name" value="Rhomboid-like"/>
    <property type="match status" value="1"/>
</dbReference>
<dbReference type="PANTHER" id="PTHR43731:SF14">
    <property type="entry name" value="PRESENILIN-ASSOCIATED RHOMBOID-LIKE PROTEIN, MITOCHONDRIAL"/>
    <property type="match status" value="1"/>
</dbReference>
<comment type="similarity">
    <text evidence="2">Belongs to the peptidase S54 family.</text>
</comment>